<dbReference type="AlphaFoldDB" id="A0A6G1BMB8"/>
<comment type="caution">
    <text evidence="2">The sequence shown here is derived from an EMBL/GenBank/DDBJ whole genome shotgun (WGS) entry which is preliminary data.</text>
</comment>
<accession>A0A6G1BMB8</accession>
<dbReference type="EMBL" id="SPHZ02000012">
    <property type="protein sequence ID" value="KAF0888941.1"/>
    <property type="molecule type" value="Genomic_DNA"/>
</dbReference>
<reference evidence="2 3" key="1">
    <citation type="submission" date="2019-11" db="EMBL/GenBank/DDBJ databases">
        <title>Whole genome sequence of Oryza granulata.</title>
        <authorList>
            <person name="Li W."/>
        </authorList>
    </citation>
    <scope>NUCLEOTIDE SEQUENCE [LARGE SCALE GENOMIC DNA]</scope>
    <source>
        <strain evidence="3">cv. Menghai</strain>
        <tissue evidence="2">Leaf</tissue>
    </source>
</reference>
<sequence>MALFLHVPMVSAFALPTSHRGGRRGIGAAVPRVPLLHIPILQRSCCRGRLPYHRSHTPSTVGVTRGAPQRPGRRRQVQIPTAVIFHRGSKDRRQGVCNGCRQDWQIGGRQAAACV</sequence>
<evidence type="ECO:0000313" key="2">
    <source>
        <dbReference type="EMBL" id="KAF0888941.1"/>
    </source>
</evidence>
<protein>
    <submittedName>
        <fullName evidence="2">Uncharacterized protein</fullName>
    </submittedName>
</protein>
<feature type="region of interest" description="Disordered" evidence="1">
    <location>
        <begin position="56"/>
        <end position="75"/>
    </location>
</feature>
<gene>
    <name evidence="2" type="ORF">E2562_020159</name>
</gene>
<name>A0A6G1BMB8_9ORYZ</name>
<evidence type="ECO:0000256" key="1">
    <source>
        <dbReference type="SAM" id="MobiDB-lite"/>
    </source>
</evidence>
<keyword evidence="3" id="KW-1185">Reference proteome</keyword>
<organism evidence="2 3">
    <name type="scientific">Oryza meyeriana var. granulata</name>
    <dbReference type="NCBI Taxonomy" id="110450"/>
    <lineage>
        <taxon>Eukaryota</taxon>
        <taxon>Viridiplantae</taxon>
        <taxon>Streptophyta</taxon>
        <taxon>Embryophyta</taxon>
        <taxon>Tracheophyta</taxon>
        <taxon>Spermatophyta</taxon>
        <taxon>Magnoliopsida</taxon>
        <taxon>Liliopsida</taxon>
        <taxon>Poales</taxon>
        <taxon>Poaceae</taxon>
        <taxon>BOP clade</taxon>
        <taxon>Oryzoideae</taxon>
        <taxon>Oryzeae</taxon>
        <taxon>Oryzinae</taxon>
        <taxon>Oryza</taxon>
        <taxon>Oryza meyeriana</taxon>
    </lineage>
</organism>
<dbReference type="Proteomes" id="UP000479710">
    <property type="component" value="Unassembled WGS sequence"/>
</dbReference>
<evidence type="ECO:0000313" key="3">
    <source>
        <dbReference type="Proteomes" id="UP000479710"/>
    </source>
</evidence>
<proteinExistence type="predicted"/>